<dbReference type="SUPFAM" id="SSF81606">
    <property type="entry name" value="PP2C-like"/>
    <property type="match status" value="1"/>
</dbReference>
<keyword evidence="2" id="KW-0472">Membrane</keyword>
<name>A0ABT0GM34_9GAMM</name>
<dbReference type="InterPro" id="IPR001932">
    <property type="entry name" value="PPM-type_phosphatase-like_dom"/>
</dbReference>
<dbReference type="SMART" id="SM00331">
    <property type="entry name" value="PP2C_SIG"/>
    <property type="match status" value="1"/>
</dbReference>
<feature type="domain" description="HAMP" evidence="3">
    <location>
        <begin position="228"/>
        <end position="291"/>
    </location>
</feature>
<comment type="caution">
    <text evidence="4">The sequence shown here is derived from an EMBL/GenBank/DDBJ whole genome shotgun (WGS) entry which is preliminary data.</text>
</comment>
<dbReference type="PANTHER" id="PTHR43156">
    <property type="entry name" value="STAGE II SPORULATION PROTEIN E-RELATED"/>
    <property type="match status" value="1"/>
</dbReference>
<proteinExistence type="predicted"/>
<dbReference type="RefSeq" id="WP_248211673.1">
    <property type="nucleotide sequence ID" value="NZ_JALNMH010000024.1"/>
</dbReference>
<feature type="transmembrane region" description="Helical" evidence="2">
    <location>
        <begin position="209"/>
        <end position="227"/>
    </location>
</feature>
<keyword evidence="2" id="KW-1133">Transmembrane helix</keyword>
<dbReference type="InterPro" id="IPR003660">
    <property type="entry name" value="HAMP_dom"/>
</dbReference>
<dbReference type="InterPro" id="IPR052016">
    <property type="entry name" value="Bact_Sigma-Reg"/>
</dbReference>
<evidence type="ECO:0000256" key="2">
    <source>
        <dbReference type="SAM" id="Phobius"/>
    </source>
</evidence>
<dbReference type="PROSITE" id="PS50885">
    <property type="entry name" value="HAMP"/>
    <property type="match status" value="1"/>
</dbReference>
<accession>A0ABT0GM34</accession>
<reference evidence="4" key="1">
    <citation type="submission" date="2022-04" db="EMBL/GenBank/DDBJ databases">
        <title>Lysobacter sp. CAU 1642 isolated from sea sand.</title>
        <authorList>
            <person name="Kim W."/>
        </authorList>
    </citation>
    <scope>NUCLEOTIDE SEQUENCE</scope>
    <source>
        <strain evidence="4">CAU 1642</strain>
    </source>
</reference>
<dbReference type="InterPro" id="IPR036457">
    <property type="entry name" value="PPM-type-like_dom_sf"/>
</dbReference>
<keyword evidence="2" id="KW-0812">Transmembrane</keyword>
<organism evidence="4 5">
    <name type="scientific">Pseudomarimonas salicorniae</name>
    <dbReference type="NCBI Taxonomy" id="2933270"/>
    <lineage>
        <taxon>Bacteria</taxon>
        <taxon>Pseudomonadati</taxon>
        <taxon>Pseudomonadota</taxon>
        <taxon>Gammaproteobacteria</taxon>
        <taxon>Lysobacterales</taxon>
        <taxon>Lysobacteraceae</taxon>
        <taxon>Pseudomarimonas</taxon>
    </lineage>
</organism>
<dbReference type="EMBL" id="JALNMH010000024">
    <property type="protein sequence ID" value="MCK7595608.1"/>
    <property type="molecule type" value="Genomic_DNA"/>
</dbReference>
<dbReference type="Gene3D" id="3.60.40.10">
    <property type="entry name" value="PPM-type phosphatase domain"/>
    <property type="match status" value="1"/>
</dbReference>
<dbReference type="Gene3D" id="6.10.340.10">
    <property type="match status" value="1"/>
</dbReference>
<evidence type="ECO:0000313" key="4">
    <source>
        <dbReference type="EMBL" id="MCK7595608.1"/>
    </source>
</evidence>
<evidence type="ECO:0000256" key="1">
    <source>
        <dbReference type="ARBA" id="ARBA00022801"/>
    </source>
</evidence>
<keyword evidence="5" id="KW-1185">Reference proteome</keyword>
<evidence type="ECO:0000313" key="5">
    <source>
        <dbReference type="Proteomes" id="UP001431449"/>
    </source>
</evidence>
<gene>
    <name evidence="4" type="ORF">M0G41_18325</name>
</gene>
<dbReference type="CDD" id="cd06225">
    <property type="entry name" value="HAMP"/>
    <property type="match status" value="1"/>
</dbReference>
<keyword evidence="1" id="KW-0378">Hydrolase</keyword>
<dbReference type="Proteomes" id="UP001431449">
    <property type="component" value="Unassembled WGS sequence"/>
</dbReference>
<dbReference type="Pfam" id="PF07228">
    <property type="entry name" value="SpoIIE"/>
    <property type="match status" value="1"/>
</dbReference>
<feature type="transmembrane region" description="Helical" evidence="2">
    <location>
        <begin position="21"/>
        <end position="42"/>
    </location>
</feature>
<evidence type="ECO:0000259" key="3">
    <source>
        <dbReference type="PROSITE" id="PS50885"/>
    </source>
</evidence>
<sequence>MNAERRRSERFRPTDRVRFGLRFKIILGLTLFNILGTAVFAWNHYRIEKDATIEGIQQKLSAAARALPDMLPPGYFDRAVTPEAVSAQEYEAILRKLSDYCRDTGLIYLYSYAAVDGQFHTTSSNGTPQELAEGSYARYWETYSNPLLTQAFAENRAYFGETSEDDEWGEVYFLFSPRQTAAGTRYVVGADVSIEYLYAKLDASLRNSILIGFASFFVVFAFSFWLGSRVSSKITRLSEYTRELAASDFQPVQDDALRQLVVRIPSESRDEIAQLASSFITMETRLNNYLQELTETTATKERLRNELKIAGDIQLSMLPRQFDPLRDGHRGVAIDLHATVKPAKEAGGDLYDYFFIDDEHVCFMVGDVSDKGMPAALFMTVAVTLMRARSQAELADAPERILAEANDLLEEQNAMCQFVTLFIGIIDVRTGRVCYANGGHNRPYLCRPGAAPAKLVADEGVALGILPGAEFRSQALQLQPGDTLYLYSDGVTEAVSEDGSFFGEPRLEAELAELTAQPGLSAKQWVEANLASVIGFSDDHHQADDITILVLRYTGKAG</sequence>
<protein>
    <submittedName>
        <fullName evidence="4">SpoIIE family protein phosphatase</fullName>
    </submittedName>
</protein>
<dbReference type="SMART" id="SM00304">
    <property type="entry name" value="HAMP"/>
    <property type="match status" value="1"/>
</dbReference>
<dbReference type="PANTHER" id="PTHR43156:SF2">
    <property type="entry name" value="STAGE II SPORULATION PROTEIN E"/>
    <property type="match status" value="1"/>
</dbReference>